<keyword evidence="6 12" id="KW-0408">Iron</keyword>
<dbReference type="PANTHER" id="PTHR22960:SF0">
    <property type="entry name" value="MOLYBDENUM COFACTOR BIOSYNTHESIS PROTEIN 1"/>
    <property type="match status" value="1"/>
</dbReference>
<sequence length="337" mass="37970">MNKPIKDSLGRPLRDLRISVIDRCNFRCQYCMPAEIFDDSFQFLPKSELLSYEEIVRVSQIFADLGVKKLRLTGGEPLLRKDLPILIAALVNIEGIEDIGLTTNGVYLKKHAEKLMMAGLQRVNVSLDSLDDELFKQMNGRGIGIEPVICGIRAAKEAGLGVKVNMVVKKGTNESQILPMTRFCKEEGITLRFIEFMDVGHTNGWQLKNVITKMELLEMLQTEFDLEPVEEEYYGEVAKRFRHKGTNTEVGFITSVSESFCSSCTRARLSANGSLYTCLFNGKGHDLKSVLRSDMTDEDLTELILSLWNDRDDRYSDERAAGTLKGQEKIEMSFIGG</sequence>
<dbReference type="Pfam" id="PF04055">
    <property type="entry name" value="Radical_SAM"/>
    <property type="match status" value="1"/>
</dbReference>
<accession>A0A120GNZ5</accession>
<dbReference type="GO" id="GO:0051539">
    <property type="term" value="F:4 iron, 4 sulfur cluster binding"/>
    <property type="evidence" value="ECO:0007669"/>
    <property type="project" value="UniProtKB-UniRule"/>
</dbReference>
<keyword evidence="9 12" id="KW-0501">Molybdenum cofactor biosynthesis</keyword>
<feature type="binding site" evidence="12">
    <location>
        <position position="264"/>
    </location>
    <ligand>
        <name>[4Fe-4S] cluster</name>
        <dbReference type="ChEBI" id="CHEBI:49883"/>
        <label>2</label>
        <note>4Fe-4S-substrate</note>
    </ligand>
</feature>
<feature type="binding site" evidence="12">
    <location>
        <position position="71"/>
    </location>
    <ligand>
        <name>GTP</name>
        <dbReference type="ChEBI" id="CHEBI:37565"/>
    </ligand>
</feature>
<feature type="binding site" evidence="12">
    <location>
        <position position="30"/>
    </location>
    <ligand>
        <name>S-adenosyl-L-methionine</name>
        <dbReference type="ChEBI" id="CHEBI:59789"/>
    </ligand>
</feature>
<name>A0A120GNZ5_9BACI</name>
<keyword evidence="5 12" id="KW-0547">Nucleotide-binding</keyword>
<protein>
    <recommendedName>
        <fullName evidence="1 12">GTP 3',8-cyclase</fullName>
        <ecNumber evidence="1 12">4.1.99.22</ecNumber>
    </recommendedName>
    <alternativeName>
        <fullName evidence="12">Molybdenum cofactor biosynthesis protein A</fullName>
    </alternativeName>
</protein>
<evidence type="ECO:0000313" key="14">
    <source>
        <dbReference type="EMBL" id="KWW16878.1"/>
    </source>
</evidence>
<dbReference type="InterPro" id="IPR007197">
    <property type="entry name" value="rSAM"/>
</dbReference>
<dbReference type="NCBIfam" id="TIGR02666">
    <property type="entry name" value="moaA"/>
    <property type="match status" value="1"/>
</dbReference>
<feature type="binding site" evidence="12">
    <location>
        <position position="31"/>
    </location>
    <ligand>
        <name>[4Fe-4S] cluster</name>
        <dbReference type="ChEBI" id="CHEBI:49883"/>
        <label>1</label>
        <note>4Fe-4S-S-AdoMet</note>
    </ligand>
</feature>
<comment type="caution">
    <text evidence="14">The sequence shown here is derived from an EMBL/GenBank/DDBJ whole genome shotgun (WGS) entry which is preliminary data.</text>
</comment>
<dbReference type="SFLD" id="SFLDG01067">
    <property type="entry name" value="SPASM/twitch_domain_containing"/>
    <property type="match status" value="1"/>
</dbReference>
<evidence type="ECO:0000256" key="12">
    <source>
        <dbReference type="HAMAP-Rule" id="MF_01225"/>
    </source>
</evidence>
<dbReference type="Proteomes" id="UP000064189">
    <property type="component" value="Unassembled WGS sequence"/>
</dbReference>
<organism evidence="14 15">
    <name type="scientific">Peribacillus simplex</name>
    <dbReference type="NCBI Taxonomy" id="1478"/>
    <lineage>
        <taxon>Bacteria</taxon>
        <taxon>Bacillati</taxon>
        <taxon>Bacillota</taxon>
        <taxon>Bacilli</taxon>
        <taxon>Bacillales</taxon>
        <taxon>Bacillaceae</taxon>
        <taxon>Peribacillus</taxon>
    </lineage>
</organism>
<evidence type="ECO:0000259" key="13">
    <source>
        <dbReference type="PROSITE" id="PS51918"/>
    </source>
</evidence>
<dbReference type="SFLD" id="SFLDG01386">
    <property type="entry name" value="main_SPASM_domain-containing"/>
    <property type="match status" value="1"/>
</dbReference>
<keyword evidence="15" id="KW-1185">Reference proteome</keyword>
<dbReference type="GO" id="GO:0006777">
    <property type="term" value="P:Mo-molybdopterin cofactor biosynthetic process"/>
    <property type="evidence" value="ECO:0007669"/>
    <property type="project" value="UniProtKB-UniRule"/>
</dbReference>
<keyword evidence="3 12" id="KW-0949">S-adenosyl-L-methionine</keyword>
<dbReference type="Gene3D" id="3.20.20.70">
    <property type="entry name" value="Aldolase class I"/>
    <property type="match status" value="1"/>
</dbReference>
<evidence type="ECO:0000256" key="1">
    <source>
        <dbReference type="ARBA" id="ARBA00012167"/>
    </source>
</evidence>
<evidence type="ECO:0000256" key="11">
    <source>
        <dbReference type="ARBA" id="ARBA00048697"/>
    </source>
</evidence>
<comment type="catalytic activity">
    <reaction evidence="11 12">
        <text>GTP + AH2 + S-adenosyl-L-methionine = (8S)-3',8-cyclo-7,8-dihydroguanosine 5'-triphosphate + 5'-deoxyadenosine + L-methionine + A + H(+)</text>
        <dbReference type="Rhea" id="RHEA:49576"/>
        <dbReference type="ChEBI" id="CHEBI:13193"/>
        <dbReference type="ChEBI" id="CHEBI:15378"/>
        <dbReference type="ChEBI" id="CHEBI:17319"/>
        <dbReference type="ChEBI" id="CHEBI:17499"/>
        <dbReference type="ChEBI" id="CHEBI:37565"/>
        <dbReference type="ChEBI" id="CHEBI:57844"/>
        <dbReference type="ChEBI" id="CHEBI:59789"/>
        <dbReference type="ChEBI" id="CHEBI:131766"/>
        <dbReference type="EC" id="4.1.99.22"/>
    </reaction>
</comment>
<keyword evidence="4 12" id="KW-0479">Metal-binding</keyword>
<dbReference type="GO" id="GO:1904047">
    <property type="term" value="F:S-adenosyl-L-methionine binding"/>
    <property type="evidence" value="ECO:0007669"/>
    <property type="project" value="UniProtKB-UniRule"/>
</dbReference>
<dbReference type="InterPro" id="IPR050105">
    <property type="entry name" value="MoCo_biosynth_MoaA/MoaC"/>
</dbReference>
<dbReference type="CDD" id="cd21117">
    <property type="entry name" value="Twitch_MoaA"/>
    <property type="match status" value="1"/>
</dbReference>
<keyword evidence="7 12" id="KW-0411">Iron-sulfur</keyword>
<dbReference type="InterPro" id="IPR013483">
    <property type="entry name" value="MoaA"/>
</dbReference>
<dbReference type="GO" id="GO:0061798">
    <property type="term" value="F:GTP 3',8'-cyclase activity"/>
    <property type="evidence" value="ECO:0007669"/>
    <property type="project" value="UniProtKB-UniRule"/>
</dbReference>
<dbReference type="InterPro" id="IPR000385">
    <property type="entry name" value="MoaA_NifB_PqqE_Fe-S-bd_CS"/>
</dbReference>
<evidence type="ECO:0000256" key="10">
    <source>
        <dbReference type="ARBA" id="ARBA00023239"/>
    </source>
</evidence>
<keyword evidence="8 12" id="KW-0342">GTP-binding</keyword>
<dbReference type="PROSITE" id="PS51918">
    <property type="entry name" value="RADICAL_SAM"/>
    <property type="match status" value="1"/>
</dbReference>
<comment type="similarity">
    <text evidence="12">Belongs to the radical SAM superfamily. MoaA family.</text>
</comment>
<feature type="binding site" evidence="12">
    <location>
        <position position="24"/>
    </location>
    <ligand>
        <name>[4Fe-4S] cluster</name>
        <dbReference type="ChEBI" id="CHEBI:49883"/>
        <label>1</label>
        <note>4Fe-4S-S-AdoMet</note>
    </ligand>
</feature>
<reference evidence="14 15" key="1">
    <citation type="submission" date="2015-11" db="EMBL/GenBank/DDBJ databases">
        <title>Genome Sequence of Bacillus simplex strain VanAntwerpen2.</title>
        <authorList>
            <person name="Couger M.B."/>
        </authorList>
    </citation>
    <scope>NUCLEOTIDE SEQUENCE [LARGE SCALE GENOMIC DNA]</scope>
    <source>
        <strain evidence="14 15">VanAntwerpen02</strain>
    </source>
</reference>
<evidence type="ECO:0000256" key="3">
    <source>
        <dbReference type="ARBA" id="ARBA00022691"/>
    </source>
</evidence>
<gene>
    <name evidence="12" type="primary">moaA</name>
    <name evidence="14" type="ORF">AS888_23110</name>
</gene>
<dbReference type="CDD" id="cd01335">
    <property type="entry name" value="Radical_SAM"/>
    <property type="match status" value="1"/>
</dbReference>
<dbReference type="GO" id="GO:0061799">
    <property type="term" value="F:cyclic pyranopterin monophosphate synthase activity"/>
    <property type="evidence" value="ECO:0007669"/>
    <property type="project" value="TreeGrafter"/>
</dbReference>
<dbReference type="SUPFAM" id="SSF102114">
    <property type="entry name" value="Radical SAM enzymes"/>
    <property type="match status" value="1"/>
</dbReference>
<evidence type="ECO:0000256" key="2">
    <source>
        <dbReference type="ARBA" id="ARBA00022485"/>
    </source>
</evidence>
<comment type="pathway">
    <text evidence="12">Cofactor biosynthesis; molybdopterin biosynthesis.</text>
</comment>
<evidence type="ECO:0000256" key="7">
    <source>
        <dbReference type="ARBA" id="ARBA00023014"/>
    </source>
</evidence>
<feature type="binding site" evidence="12">
    <location>
        <position position="75"/>
    </location>
    <ligand>
        <name>S-adenosyl-L-methionine</name>
        <dbReference type="ChEBI" id="CHEBI:59789"/>
    </ligand>
</feature>
<dbReference type="InterPro" id="IPR010505">
    <property type="entry name" value="MoaA_twitch"/>
</dbReference>
<dbReference type="InterPro" id="IPR013785">
    <property type="entry name" value="Aldolase_TIM"/>
</dbReference>
<feature type="binding site" evidence="12">
    <location>
        <position position="17"/>
    </location>
    <ligand>
        <name>GTP</name>
        <dbReference type="ChEBI" id="CHEBI:37565"/>
    </ligand>
</feature>
<dbReference type="InterPro" id="IPR040064">
    <property type="entry name" value="MoaA-like"/>
</dbReference>
<dbReference type="Pfam" id="PF06463">
    <property type="entry name" value="Mob_synth_C"/>
    <property type="match status" value="1"/>
</dbReference>
<dbReference type="EMBL" id="LNNH01000029">
    <property type="protein sequence ID" value="KWW16878.1"/>
    <property type="molecule type" value="Genomic_DNA"/>
</dbReference>
<dbReference type="RefSeq" id="WP_061143045.1">
    <property type="nucleotide sequence ID" value="NZ_LNNH01000029.1"/>
</dbReference>
<dbReference type="InterPro" id="IPR058240">
    <property type="entry name" value="rSAM_sf"/>
</dbReference>
<dbReference type="AlphaFoldDB" id="A0A120GNZ5"/>
<feature type="binding site" evidence="12">
    <location>
        <position position="126"/>
    </location>
    <ligand>
        <name>S-adenosyl-L-methionine</name>
        <dbReference type="ChEBI" id="CHEBI:59789"/>
    </ligand>
</feature>
<dbReference type="EC" id="4.1.99.22" evidence="1 12"/>
<dbReference type="InterPro" id="IPR006638">
    <property type="entry name" value="Elp3/MiaA/NifB-like_rSAM"/>
</dbReference>
<evidence type="ECO:0000256" key="5">
    <source>
        <dbReference type="ARBA" id="ARBA00022741"/>
    </source>
</evidence>
<comment type="function">
    <text evidence="12">Catalyzes the cyclization of GTP to (8S)-3',8-cyclo-7,8-dihydroguanosine 5'-triphosphate.</text>
</comment>
<feature type="binding site" evidence="12">
    <location>
        <begin position="266"/>
        <end position="268"/>
    </location>
    <ligand>
        <name>GTP</name>
        <dbReference type="ChEBI" id="CHEBI:37565"/>
    </ligand>
</feature>
<dbReference type="GO" id="GO:0005525">
    <property type="term" value="F:GTP binding"/>
    <property type="evidence" value="ECO:0007669"/>
    <property type="project" value="UniProtKB-UniRule"/>
</dbReference>
<dbReference type="PANTHER" id="PTHR22960">
    <property type="entry name" value="MOLYBDOPTERIN COFACTOR SYNTHESIS PROTEIN A"/>
    <property type="match status" value="1"/>
</dbReference>
<feature type="binding site" evidence="12">
    <location>
        <position position="102"/>
    </location>
    <ligand>
        <name>GTP</name>
        <dbReference type="ChEBI" id="CHEBI:37565"/>
    </ligand>
</feature>
<dbReference type="GO" id="GO:0046872">
    <property type="term" value="F:metal ion binding"/>
    <property type="evidence" value="ECO:0007669"/>
    <property type="project" value="UniProtKB-KW"/>
</dbReference>
<keyword evidence="10 12" id="KW-0456">Lyase</keyword>
<evidence type="ECO:0000256" key="6">
    <source>
        <dbReference type="ARBA" id="ARBA00023004"/>
    </source>
</evidence>
<evidence type="ECO:0000256" key="4">
    <source>
        <dbReference type="ARBA" id="ARBA00022723"/>
    </source>
</evidence>
<evidence type="ECO:0000313" key="15">
    <source>
        <dbReference type="Proteomes" id="UP000064189"/>
    </source>
</evidence>
<feature type="domain" description="Radical SAM core" evidence="13">
    <location>
        <begin position="8"/>
        <end position="230"/>
    </location>
</feature>
<feature type="binding site" evidence="12">
    <location>
        <position position="261"/>
    </location>
    <ligand>
        <name>[4Fe-4S] cluster</name>
        <dbReference type="ChEBI" id="CHEBI:49883"/>
        <label>2</label>
        <note>4Fe-4S-substrate</note>
    </ligand>
</feature>
<dbReference type="UniPathway" id="UPA00344"/>
<feature type="binding site" evidence="12">
    <location>
        <position position="28"/>
    </location>
    <ligand>
        <name>[4Fe-4S] cluster</name>
        <dbReference type="ChEBI" id="CHEBI:49883"/>
        <label>1</label>
        <note>4Fe-4S-S-AdoMet</note>
    </ligand>
</feature>
<proteinExistence type="inferred from homology"/>
<dbReference type="SFLD" id="SFLDG01383">
    <property type="entry name" value="cyclic_pyranopterin_phosphate"/>
    <property type="match status" value="1"/>
</dbReference>
<feature type="binding site" evidence="12">
    <location>
        <position position="197"/>
    </location>
    <ligand>
        <name>S-adenosyl-L-methionine</name>
        <dbReference type="ChEBI" id="CHEBI:59789"/>
    </ligand>
</feature>
<comment type="cofactor">
    <cofactor evidence="12">
        <name>[4Fe-4S] cluster</name>
        <dbReference type="ChEBI" id="CHEBI:49883"/>
    </cofactor>
    <text evidence="12">Binds 2 [4Fe-4S] clusters. Binds 1 [4Fe-4S] cluster coordinated with 3 cysteines and an exchangeable S-adenosyl-L-methionine and 1 [4Fe-4S] cluster coordinated with 3 cysteines and the GTP-derived substrate.</text>
</comment>
<feature type="binding site" evidence="12">
    <location>
        <position position="163"/>
    </location>
    <ligand>
        <name>GTP</name>
        <dbReference type="ChEBI" id="CHEBI:37565"/>
    </ligand>
</feature>
<feature type="binding site" evidence="12">
    <location>
        <position position="278"/>
    </location>
    <ligand>
        <name>[4Fe-4S] cluster</name>
        <dbReference type="ChEBI" id="CHEBI:49883"/>
        <label>2</label>
        <note>4Fe-4S-substrate</note>
    </ligand>
</feature>
<keyword evidence="2 12" id="KW-0004">4Fe-4S</keyword>
<dbReference type="SFLD" id="SFLDS00029">
    <property type="entry name" value="Radical_SAM"/>
    <property type="match status" value="1"/>
</dbReference>
<evidence type="ECO:0000256" key="9">
    <source>
        <dbReference type="ARBA" id="ARBA00023150"/>
    </source>
</evidence>
<comment type="subunit">
    <text evidence="12">Monomer and homodimer.</text>
</comment>
<dbReference type="SMART" id="SM00729">
    <property type="entry name" value="Elp3"/>
    <property type="match status" value="1"/>
</dbReference>
<dbReference type="HAMAP" id="MF_01225_B">
    <property type="entry name" value="MoaA_B"/>
    <property type="match status" value="1"/>
</dbReference>
<dbReference type="PROSITE" id="PS01305">
    <property type="entry name" value="MOAA_NIFB_PQQE"/>
    <property type="match status" value="1"/>
</dbReference>
<evidence type="ECO:0000256" key="8">
    <source>
        <dbReference type="ARBA" id="ARBA00023134"/>
    </source>
</evidence>